<dbReference type="AlphaFoldDB" id="A0A975ARL4"/>
<dbReference type="SUPFAM" id="SSF55785">
    <property type="entry name" value="PYP-like sensor domain (PAS domain)"/>
    <property type="match status" value="1"/>
</dbReference>
<sequence length="218" mass="23911">MSATRAALEDPLLFRSTLDLLPAGAYTCDAAGRITWFNGHAVALWGREPRLNADDDRFCGSFKLLSSHLQPIAHDGCWMAMALRDRREYLGHEIVIERPDRTQVTVLAYATPLIDEDGELTGAVNLLVNISDRKRVEQLLTDANRAADFYRGAVADAMRDELSPMHVALAALERPGLAEPDRAEQLAILRQQLSTLGSLIDHLVAGKADTVVPDLDVG</sequence>
<dbReference type="PROSITE" id="PS50113">
    <property type="entry name" value="PAC"/>
    <property type="match status" value="1"/>
</dbReference>
<organism evidence="2 3">
    <name type="scientific">Agrilutibacter solisilvae</name>
    <dbReference type="NCBI Taxonomy" id="2763317"/>
    <lineage>
        <taxon>Bacteria</taxon>
        <taxon>Pseudomonadati</taxon>
        <taxon>Pseudomonadota</taxon>
        <taxon>Gammaproteobacteria</taxon>
        <taxon>Lysobacterales</taxon>
        <taxon>Lysobacteraceae</taxon>
        <taxon>Agrilutibacter</taxon>
    </lineage>
</organism>
<protein>
    <recommendedName>
        <fullName evidence="1">PAC domain-containing protein</fullName>
    </recommendedName>
</protein>
<dbReference type="Proteomes" id="UP000639274">
    <property type="component" value="Chromosome"/>
</dbReference>
<dbReference type="Gene3D" id="3.30.450.20">
    <property type="entry name" value="PAS domain"/>
    <property type="match status" value="1"/>
</dbReference>
<accession>A0A975ARL4</accession>
<dbReference type="KEGG" id="lsf:I8J32_009700"/>
<dbReference type="EMBL" id="CP071518">
    <property type="protein sequence ID" value="QSX77080.1"/>
    <property type="molecule type" value="Genomic_DNA"/>
</dbReference>
<dbReference type="RefSeq" id="WP_200611482.1">
    <property type="nucleotide sequence ID" value="NZ_CP071518.1"/>
</dbReference>
<gene>
    <name evidence="2" type="ORF">I8J32_009700</name>
</gene>
<feature type="domain" description="PAC" evidence="1">
    <location>
        <begin position="90"/>
        <end position="142"/>
    </location>
</feature>
<dbReference type="InterPro" id="IPR000700">
    <property type="entry name" value="PAS-assoc_C"/>
</dbReference>
<evidence type="ECO:0000313" key="2">
    <source>
        <dbReference type="EMBL" id="QSX77080.1"/>
    </source>
</evidence>
<proteinExistence type="predicted"/>
<evidence type="ECO:0000259" key="1">
    <source>
        <dbReference type="PROSITE" id="PS50113"/>
    </source>
</evidence>
<dbReference type="InterPro" id="IPR035965">
    <property type="entry name" value="PAS-like_dom_sf"/>
</dbReference>
<keyword evidence="3" id="KW-1185">Reference proteome</keyword>
<reference evidence="2 3" key="1">
    <citation type="submission" date="2021-03" db="EMBL/GenBank/DDBJ databases">
        <title>Lysobacter sp. nov. isolated from soil of gangwondo yeongwol, south Korea.</title>
        <authorList>
            <person name="Kim K.R."/>
            <person name="Kim K.H."/>
            <person name="Jeon C.O."/>
        </authorList>
    </citation>
    <scope>NUCLEOTIDE SEQUENCE [LARGE SCALE GENOMIC DNA]</scope>
    <source>
        <strain evidence="2 3">R19</strain>
    </source>
</reference>
<name>A0A975ARL4_9GAMM</name>
<evidence type="ECO:0000313" key="3">
    <source>
        <dbReference type="Proteomes" id="UP000639274"/>
    </source>
</evidence>